<dbReference type="InterPro" id="IPR036388">
    <property type="entry name" value="WH-like_DNA-bd_sf"/>
</dbReference>
<reference evidence="6 7" key="1">
    <citation type="submission" date="2019-08" db="EMBL/GenBank/DDBJ databases">
        <authorList>
            <person name="Peeters C."/>
        </authorList>
    </citation>
    <scope>NUCLEOTIDE SEQUENCE [LARGE SCALE GENOMIC DNA]</scope>
    <source>
        <strain evidence="6 7">LMG 31108</strain>
    </source>
</reference>
<keyword evidence="4" id="KW-0804">Transcription</keyword>
<feature type="domain" description="HTH lysR-type" evidence="5">
    <location>
        <begin position="1"/>
        <end position="58"/>
    </location>
</feature>
<dbReference type="Pfam" id="PF00126">
    <property type="entry name" value="HTH_1"/>
    <property type="match status" value="1"/>
</dbReference>
<dbReference type="GO" id="GO:0003700">
    <property type="term" value="F:DNA-binding transcription factor activity"/>
    <property type="evidence" value="ECO:0007669"/>
    <property type="project" value="InterPro"/>
</dbReference>
<organism evidence="6 7">
    <name type="scientific">Pandoraea anhela</name>
    <dbReference type="NCBI Taxonomy" id="2508295"/>
    <lineage>
        <taxon>Bacteria</taxon>
        <taxon>Pseudomonadati</taxon>
        <taxon>Pseudomonadota</taxon>
        <taxon>Betaproteobacteria</taxon>
        <taxon>Burkholderiales</taxon>
        <taxon>Burkholderiaceae</taxon>
        <taxon>Pandoraea</taxon>
    </lineage>
</organism>
<dbReference type="EMBL" id="CABPSB010000001">
    <property type="protein sequence ID" value="VVD59044.1"/>
    <property type="molecule type" value="Genomic_DNA"/>
</dbReference>
<sequence length="297" mass="32594">MESKFLETYLAIVAAGSIAEAARQLDLPSTTVAQQIKALEKEIGCRLLARAGQTVKPTEAGYRILQGARAVVRETRDMRSQALGDELPAGPLRLGAVHSALMGLLPPALREWNRRYAGIKIFIEPGNSMPLIDKVADGELDAALIVHPLFALPKSCDWVPLRKESLVLLTPATMVVKDPLETIAREPFIRFDRTVVAGKLADDFLVHHSIRPNEQFELDGIEEISKFVSEGLGVSIVPNCPPIGFHDTSVRRWALPFPAPARSVGMLKLRSSVRLPLVKALTRLLLEHVTPVSSEVR</sequence>
<dbReference type="Proteomes" id="UP000406256">
    <property type="component" value="Unassembled WGS sequence"/>
</dbReference>
<dbReference type="Pfam" id="PF03466">
    <property type="entry name" value="LysR_substrate"/>
    <property type="match status" value="1"/>
</dbReference>
<comment type="similarity">
    <text evidence="1">Belongs to the LysR transcriptional regulatory family.</text>
</comment>
<dbReference type="SUPFAM" id="SSF46785">
    <property type="entry name" value="Winged helix' DNA-binding domain"/>
    <property type="match status" value="1"/>
</dbReference>
<keyword evidence="7" id="KW-1185">Reference proteome</keyword>
<evidence type="ECO:0000313" key="6">
    <source>
        <dbReference type="EMBL" id="VVD59044.1"/>
    </source>
</evidence>
<dbReference type="InterPro" id="IPR005119">
    <property type="entry name" value="LysR_subst-bd"/>
</dbReference>
<dbReference type="PANTHER" id="PTHR30346">
    <property type="entry name" value="TRANSCRIPTIONAL DUAL REGULATOR HCAR-RELATED"/>
    <property type="match status" value="1"/>
</dbReference>
<dbReference type="PANTHER" id="PTHR30346:SF28">
    <property type="entry name" value="HTH-TYPE TRANSCRIPTIONAL REGULATOR CYNR"/>
    <property type="match status" value="1"/>
</dbReference>
<dbReference type="CDD" id="cd08427">
    <property type="entry name" value="PBP2_LTTR_like_2"/>
    <property type="match status" value="1"/>
</dbReference>
<evidence type="ECO:0000256" key="2">
    <source>
        <dbReference type="ARBA" id="ARBA00023015"/>
    </source>
</evidence>
<dbReference type="AlphaFoldDB" id="A0A5E4R8V3"/>
<keyword evidence="2" id="KW-0805">Transcription regulation</keyword>
<dbReference type="PROSITE" id="PS50931">
    <property type="entry name" value="HTH_LYSR"/>
    <property type="match status" value="1"/>
</dbReference>
<evidence type="ECO:0000256" key="1">
    <source>
        <dbReference type="ARBA" id="ARBA00009437"/>
    </source>
</evidence>
<dbReference type="Gene3D" id="1.10.10.10">
    <property type="entry name" value="Winged helix-like DNA-binding domain superfamily/Winged helix DNA-binding domain"/>
    <property type="match status" value="1"/>
</dbReference>
<dbReference type="OrthoDB" id="9803735at2"/>
<dbReference type="GO" id="GO:0003677">
    <property type="term" value="F:DNA binding"/>
    <property type="evidence" value="ECO:0007669"/>
    <property type="project" value="UniProtKB-KW"/>
</dbReference>
<dbReference type="InterPro" id="IPR036390">
    <property type="entry name" value="WH_DNA-bd_sf"/>
</dbReference>
<name>A0A5E4R8V3_9BURK</name>
<evidence type="ECO:0000256" key="4">
    <source>
        <dbReference type="ARBA" id="ARBA00023163"/>
    </source>
</evidence>
<evidence type="ECO:0000313" key="7">
    <source>
        <dbReference type="Proteomes" id="UP000406256"/>
    </source>
</evidence>
<dbReference type="GO" id="GO:0032993">
    <property type="term" value="C:protein-DNA complex"/>
    <property type="evidence" value="ECO:0007669"/>
    <property type="project" value="TreeGrafter"/>
</dbReference>
<dbReference type="Gene3D" id="3.40.190.290">
    <property type="match status" value="1"/>
</dbReference>
<accession>A0A5E4R8V3</accession>
<gene>
    <name evidence="6" type="ORF">PAN31108_00007</name>
</gene>
<protein>
    <submittedName>
        <fullName evidence="6">LysR family transcriptional regulator</fullName>
    </submittedName>
</protein>
<proteinExistence type="inferred from homology"/>
<keyword evidence="3" id="KW-0238">DNA-binding</keyword>
<evidence type="ECO:0000256" key="3">
    <source>
        <dbReference type="ARBA" id="ARBA00023125"/>
    </source>
</evidence>
<dbReference type="InterPro" id="IPR000847">
    <property type="entry name" value="LysR_HTH_N"/>
</dbReference>
<dbReference type="RefSeq" id="WP_150666879.1">
    <property type="nucleotide sequence ID" value="NZ_CABPSB010000001.1"/>
</dbReference>
<dbReference type="SUPFAM" id="SSF53850">
    <property type="entry name" value="Periplasmic binding protein-like II"/>
    <property type="match status" value="1"/>
</dbReference>
<evidence type="ECO:0000259" key="5">
    <source>
        <dbReference type="PROSITE" id="PS50931"/>
    </source>
</evidence>